<organism evidence="2 3">
    <name type="scientific">Bifiguratus adelaidae</name>
    <dbReference type="NCBI Taxonomy" id="1938954"/>
    <lineage>
        <taxon>Eukaryota</taxon>
        <taxon>Fungi</taxon>
        <taxon>Fungi incertae sedis</taxon>
        <taxon>Mucoromycota</taxon>
        <taxon>Mucoromycotina</taxon>
        <taxon>Endogonomycetes</taxon>
        <taxon>Endogonales</taxon>
        <taxon>Endogonales incertae sedis</taxon>
        <taxon>Bifiguratus</taxon>
    </lineage>
</organism>
<sequence>MAVSKRFWLALPLVPLGYLIFQYITSIVADSYDSVIDACAAHSSSLDYPRLRYVYTGTKVDVFLCMIVVFFREFLADRAGKAYGLALLDLFAVTLAVMSMEGSRKGLSWTILAWVPLFGTLAQLVGVSVVVPALWIPLYEFYRSRLNAAPESGMINPYEAYIPSARAISIVLATLLGAIAPTAIMYFAPERSKFQEDIIA</sequence>
<feature type="non-terminal residue" evidence="2">
    <location>
        <position position="200"/>
    </location>
</feature>
<name>A0A261XSL1_9FUNG</name>
<comment type="caution">
    <text evidence="2">The sequence shown here is derived from an EMBL/GenBank/DDBJ whole genome shotgun (WGS) entry which is preliminary data.</text>
</comment>
<feature type="transmembrane region" description="Helical" evidence="1">
    <location>
        <begin position="83"/>
        <end position="100"/>
    </location>
</feature>
<dbReference type="EMBL" id="MVBO01000460">
    <property type="protein sequence ID" value="OZJ01362.1"/>
    <property type="molecule type" value="Genomic_DNA"/>
</dbReference>
<feature type="transmembrane region" description="Helical" evidence="1">
    <location>
        <begin position="7"/>
        <end position="24"/>
    </location>
</feature>
<dbReference type="AlphaFoldDB" id="A0A261XSL1"/>
<keyword evidence="1" id="KW-1133">Transmembrane helix</keyword>
<feature type="transmembrane region" description="Helical" evidence="1">
    <location>
        <begin position="112"/>
        <end position="136"/>
    </location>
</feature>
<protein>
    <submittedName>
        <fullName evidence="2">Uncharacterized protein</fullName>
    </submittedName>
</protein>
<keyword evidence="1" id="KW-0472">Membrane</keyword>
<dbReference type="Proteomes" id="UP000242875">
    <property type="component" value="Unassembled WGS sequence"/>
</dbReference>
<evidence type="ECO:0000313" key="3">
    <source>
        <dbReference type="Proteomes" id="UP000242875"/>
    </source>
</evidence>
<feature type="transmembrane region" description="Helical" evidence="1">
    <location>
        <begin position="53"/>
        <end position="71"/>
    </location>
</feature>
<feature type="transmembrane region" description="Helical" evidence="1">
    <location>
        <begin position="167"/>
        <end position="188"/>
    </location>
</feature>
<keyword evidence="1" id="KW-0812">Transmembrane</keyword>
<evidence type="ECO:0000256" key="1">
    <source>
        <dbReference type="SAM" id="Phobius"/>
    </source>
</evidence>
<gene>
    <name evidence="2" type="ORF">BZG36_05785</name>
</gene>
<reference evidence="2 3" key="1">
    <citation type="journal article" date="2017" name="Mycologia">
        <title>Bifiguratus adelaidae, gen. et sp. nov., a new member of Mucoromycotina in endophytic and soil-dwelling habitats.</title>
        <authorList>
            <person name="Torres-Cruz T.J."/>
            <person name="Billingsley Tobias T.L."/>
            <person name="Almatruk M."/>
            <person name="Hesse C."/>
            <person name="Kuske C.R."/>
            <person name="Desiro A."/>
            <person name="Benucci G.M."/>
            <person name="Bonito G."/>
            <person name="Stajich J.E."/>
            <person name="Dunlap C."/>
            <person name="Arnold A.E."/>
            <person name="Porras-Alfaro A."/>
        </authorList>
    </citation>
    <scope>NUCLEOTIDE SEQUENCE [LARGE SCALE GENOMIC DNA]</scope>
    <source>
        <strain evidence="2 3">AZ0501</strain>
    </source>
</reference>
<proteinExistence type="predicted"/>
<dbReference type="OrthoDB" id="2281895at2759"/>
<keyword evidence="3" id="KW-1185">Reference proteome</keyword>
<accession>A0A261XSL1</accession>
<evidence type="ECO:0000313" key="2">
    <source>
        <dbReference type="EMBL" id="OZJ01362.1"/>
    </source>
</evidence>